<dbReference type="OrthoDB" id="3066029at2759"/>
<dbReference type="Gene3D" id="1.20.1720.10">
    <property type="entry name" value="Multidrug resistance protein D"/>
    <property type="match status" value="1"/>
</dbReference>
<dbReference type="GO" id="GO:0005886">
    <property type="term" value="C:plasma membrane"/>
    <property type="evidence" value="ECO:0007669"/>
    <property type="project" value="TreeGrafter"/>
</dbReference>
<dbReference type="InterPro" id="IPR036259">
    <property type="entry name" value="MFS_trans_sf"/>
</dbReference>
<feature type="transmembrane region" description="Helical" evidence="5">
    <location>
        <begin position="97"/>
        <end position="116"/>
    </location>
</feature>
<dbReference type="InterPro" id="IPR020846">
    <property type="entry name" value="MFS_dom"/>
</dbReference>
<dbReference type="PROSITE" id="PS50850">
    <property type="entry name" value="MFS"/>
    <property type="match status" value="1"/>
</dbReference>
<evidence type="ECO:0000256" key="3">
    <source>
        <dbReference type="ARBA" id="ARBA00022989"/>
    </source>
</evidence>
<gene>
    <name evidence="7" type="ORF">GALMADRAFT_135523</name>
</gene>
<keyword evidence="3 5" id="KW-1133">Transmembrane helix</keyword>
<organism evidence="7 8">
    <name type="scientific">Galerina marginata (strain CBS 339.88)</name>
    <dbReference type="NCBI Taxonomy" id="685588"/>
    <lineage>
        <taxon>Eukaryota</taxon>
        <taxon>Fungi</taxon>
        <taxon>Dikarya</taxon>
        <taxon>Basidiomycota</taxon>
        <taxon>Agaricomycotina</taxon>
        <taxon>Agaricomycetes</taxon>
        <taxon>Agaricomycetidae</taxon>
        <taxon>Agaricales</taxon>
        <taxon>Agaricineae</taxon>
        <taxon>Strophariaceae</taxon>
        <taxon>Galerina</taxon>
    </lineage>
</organism>
<sequence length="463" mass="49757">MSPSISEETPLLQSKHEEVYKRFKPAQKRLILAIVSVTGLLPLFVAGTFIPSIPQIAKDLDSSGAIVSLAVSLSILASSIGSLLGASYSTFYGRKPIYLVGTPLLFAGSIGVAASQSIPQLMIWRFIQALGSSPGLAVGSGTIGDIYKLEERGQALGIFFAAVLLGPALAPLAGGFATHYFSWRLMQIWLGQRGVDKADPLSLPNWRPVILNPLSSLWLLRSPNLLFVTLAGFATLQTDYVLLVPLAYTIGVKYNITNAALIGACFLPCGLGNMSRNAIYDVPWTTIYHPLLPVTVGAPLAGRFSDKIVIYYRKKRGGEWYPEDRLRGTFIGALFLIPFSVAAVGLLTEYVPGKLGLSLNLICLFLNGLGVDFVLSPSAAYCVDLMHSRSAEAMAANNGSRSVVMALAIAGIIPMIDKYGVVITNLLSAFVALMGFFLLWATIRYGERLRAVVNVGFSTADNN</sequence>
<feature type="transmembrane region" description="Helical" evidence="5">
    <location>
        <begin position="30"/>
        <end position="53"/>
    </location>
</feature>
<evidence type="ECO:0000256" key="1">
    <source>
        <dbReference type="ARBA" id="ARBA00004141"/>
    </source>
</evidence>
<feature type="transmembrane region" description="Helical" evidence="5">
    <location>
        <begin position="155"/>
        <end position="181"/>
    </location>
</feature>
<evidence type="ECO:0000256" key="5">
    <source>
        <dbReference type="SAM" id="Phobius"/>
    </source>
</evidence>
<dbReference type="Gene3D" id="1.20.1250.20">
    <property type="entry name" value="MFS general substrate transporter like domains"/>
    <property type="match status" value="1"/>
</dbReference>
<accession>A0A067TG16</accession>
<dbReference type="Pfam" id="PF07690">
    <property type="entry name" value="MFS_1"/>
    <property type="match status" value="1"/>
</dbReference>
<dbReference type="GO" id="GO:0022857">
    <property type="term" value="F:transmembrane transporter activity"/>
    <property type="evidence" value="ECO:0007669"/>
    <property type="project" value="InterPro"/>
</dbReference>
<dbReference type="EMBL" id="KL142370">
    <property type="protein sequence ID" value="KDR82160.1"/>
    <property type="molecule type" value="Genomic_DNA"/>
</dbReference>
<keyword evidence="4 5" id="KW-0472">Membrane</keyword>
<feature type="transmembrane region" description="Helical" evidence="5">
    <location>
        <begin position="65"/>
        <end position="85"/>
    </location>
</feature>
<dbReference type="Proteomes" id="UP000027222">
    <property type="component" value="Unassembled WGS sequence"/>
</dbReference>
<name>A0A067TG16_GALM3</name>
<feature type="transmembrane region" description="Helical" evidence="5">
    <location>
        <begin position="326"/>
        <end position="347"/>
    </location>
</feature>
<feature type="transmembrane region" description="Helical" evidence="5">
    <location>
        <begin position="122"/>
        <end position="143"/>
    </location>
</feature>
<feature type="transmembrane region" description="Helical" evidence="5">
    <location>
        <begin position="359"/>
        <end position="383"/>
    </location>
</feature>
<feature type="domain" description="Major facilitator superfamily (MFS) profile" evidence="6">
    <location>
        <begin position="31"/>
        <end position="447"/>
    </location>
</feature>
<keyword evidence="8" id="KW-1185">Reference proteome</keyword>
<comment type="subcellular location">
    <subcellularLocation>
        <location evidence="1">Membrane</location>
        <topology evidence="1">Multi-pass membrane protein</topology>
    </subcellularLocation>
</comment>
<evidence type="ECO:0000313" key="7">
    <source>
        <dbReference type="EMBL" id="KDR82160.1"/>
    </source>
</evidence>
<feature type="transmembrane region" description="Helical" evidence="5">
    <location>
        <begin position="225"/>
        <end position="244"/>
    </location>
</feature>
<feature type="transmembrane region" description="Helical" evidence="5">
    <location>
        <begin position="422"/>
        <end position="441"/>
    </location>
</feature>
<evidence type="ECO:0000256" key="4">
    <source>
        <dbReference type="ARBA" id="ARBA00023136"/>
    </source>
</evidence>
<reference evidence="8" key="1">
    <citation type="journal article" date="2014" name="Proc. Natl. Acad. Sci. U.S.A.">
        <title>Extensive sampling of basidiomycete genomes demonstrates inadequacy of the white-rot/brown-rot paradigm for wood decay fungi.</title>
        <authorList>
            <person name="Riley R."/>
            <person name="Salamov A.A."/>
            <person name="Brown D.W."/>
            <person name="Nagy L.G."/>
            <person name="Floudas D."/>
            <person name="Held B.W."/>
            <person name="Levasseur A."/>
            <person name="Lombard V."/>
            <person name="Morin E."/>
            <person name="Otillar R."/>
            <person name="Lindquist E.A."/>
            <person name="Sun H."/>
            <person name="LaButti K.M."/>
            <person name="Schmutz J."/>
            <person name="Jabbour D."/>
            <person name="Luo H."/>
            <person name="Baker S.E."/>
            <person name="Pisabarro A.G."/>
            <person name="Walton J.D."/>
            <person name="Blanchette R.A."/>
            <person name="Henrissat B."/>
            <person name="Martin F."/>
            <person name="Cullen D."/>
            <person name="Hibbett D.S."/>
            <person name="Grigoriev I.V."/>
        </authorList>
    </citation>
    <scope>NUCLEOTIDE SEQUENCE [LARGE SCALE GENOMIC DNA]</scope>
    <source>
        <strain evidence="8">CBS 339.88</strain>
    </source>
</reference>
<dbReference type="PANTHER" id="PTHR23502:SF64">
    <property type="entry name" value="TRANSPORTER, PUTATIVE (AFU_ORTHOLOGUE AFUA_3G11760)-RELATED"/>
    <property type="match status" value="1"/>
</dbReference>
<keyword evidence="2 5" id="KW-0812">Transmembrane</keyword>
<dbReference type="HOGENOM" id="CLU_008455_8_0_1"/>
<dbReference type="SUPFAM" id="SSF103473">
    <property type="entry name" value="MFS general substrate transporter"/>
    <property type="match status" value="1"/>
</dbReference>
<dbReference type="AlphaFoldDB" id="A0A067TG16"/>
<evidence type="ECO:0000313" key="8">
    <source>
        <dbReference type="Proteomes" id="UP000027222"/>
    </source>
</evidence>
<protein>
    <recommendedName>
        <fullName evidence="6">Major facilitator superfamily (MFS) profile domain-containing protein</fullName>
    </recommendedName>
</protein>
<feature type="transmembrane region" description="Helical" evidence="5">
    <location>
        <begin position="256"/>
        <end position="275"/>
    </location>
</feature>
<dbReference type="PANTHER" id="PTHR23502">
    <property type="entry name" value="MAJOR FACILITATOR SUPERFAMILY"/>
    <property type="match status" value="1"/>
</dbReference>
<feature type="transmembrane region" description="Helical" evidence="5">
    <location>
        <begin position="287"/>
        <end position="305"/>
    </location>
</feature>
<evidence type="ECO:0000256" key="2">
    <source>
        <dbReference type="ARBA" id="ARBA00022692"/>
    </source>
</evidence>
<feature type="transmembrane region" description="Helical" evidence="5">
    <location>
        <begin position="395"/>
        <end position="416"/>
    </location>
</feature>
<dbReference type="STRING" id="685588.A0A067TG16"/>
<proteinExistence type="predicted"/>
<dbReference type="InterPro" id="IPR011701">
    <property type="entry name" value="MFS"/>
</dbReference>
<evidence type="ECO:0000259" key="6">
    <source>
        <dbReference type="PROSITE" id="PS50850"/>
    </source>
</evidence>